<comment type="similarity">
    <text evidence="2">Belongs to the pectinesterase family.</text>
</comment>
<evidence type="ECO:0000256" key="8">
    <source>
        <dbReference type="ARBA" id="ARBA00057335"/>
    </source>
</evidence>
<keyword evidence="6" id="KW-0325">Glycoprotein</keyword>
<evidence type="ECO:0000256" key="2">
    <source>
        <dbReference type="ARBA" id="ARBA00008891"/>
    </source>
</evidence>
<dbReference type="GO" id="GO:0045490">
    <property type="term" value="P:pectin catabolic process"/>
    <property type="evidence" value="ECO:0007669"/>
    <property type="project" value="UniProtKB-UniRule"/>
</dbReference>
<comment type="catalytic activity">
    <reaction evidence="7 10">
        <text>[(1-&gt;4)-alpha-D-galacturonosyl methyl ester](n) + n H2O = [(1-&gt;4)-alpha-D-galacturonosyl](n) + n methanol + n H(+)</text>
        <dbReference type="Rhea" id="RHEA:22380"/>
        <dbReference type="Rhea" id="RHEA-COMP:14570"/>
        <dbReference type="Rhea" id="RHEA-COMP:14573"/>
        <dbReference type="ChEBI" id="CHEBI:15377"/>
        <dbReference type="ChEBI" id="CHEBI:15378"/>
        <dbReference type="ChEBI" id="CHEBI:17790"/>
        <dbReference type="ChEBI" id="CHEBI:140522"/>
        <dbReference type="ChEBI" id="CHEBI:140523"/>
        <dbReference type="EC" id="3.1.1.11"/>
    </reaction>
</comment>
<evidence type="ECO:0000256" key="3">
    <source>
        <dbReference type="ARBA" id="ARBA00013229"/>
    </source>
</evidence>
<comment type="function">
    <text evidence="8">Acts in the modification of cell walls via demethylesterification of cell wall pectin.</text>
</comment>
<sequence length="660" mass="72467">MKMQSLLLCLLLVIIAILIGFSGAAAAKCTGSSSDQTQPSKTIVVDQNGGGNFRTIQDAIYSVPSGNNEWVKIVINAGTYKEQVEISYDRGCIFLEGKGREVTTIEFNASDKTDKSATFSSFPDNVIVQGITFKNSYNRFWSLADAAQKWKPAVAARVYGDRSLFYECGFVGFQDTLFDVMHRHYYKSCYIEGSVDFIFGNGQSYFTDCVINATVGSNPYGLMLGYVTAQGRASAADTSGFVFKGGVLYGSGDIYLGRAYGSYSRVIFCGTTLSATVTPEGWGAWSHQGNEGNIFYSEIGCGGKGSDKSKRVPWMKTLDEGQFEKIFGVSSFVDHDGWLREHPDNIEPTRTIVVDQNGRGNFKTIQGAIDSVPPGNNKWVKIVINAGTYREQVLITKDQQCIYLKGKGRMVTTITFDANHLTDKSATFSSFPNNVIVQGITFKNSYNRFWSLEDARQKVKPAVAARVYGDKSLFYECGFVGFQDTLFDVMNRHYYKSCYIEGSVDFIFGDGQSYFTDCVINATVGSNPYGLMMGYVTAQGRASAADPGGFVFKGGVVYGGGKLYLGRAYGPYSRVIFYGTTLSAAVTPEGWGAWSNQGKEGNIFYSEIGCGGKGSDKSKRVPWMKKLKEAQFQKMFGVSTFIDHDGWLAKHPLANTISLP</sequence>
<comment type="pathway">
    <text evidence="1 10">Glycan metabolism; pectin degradation; 2-dehydro-3-deoxy-D-gluconate from pectin: step 1/5.</text>
</comment>
<dbReference type="Gene3D" id="2.160.20.10">
    <property type="entry name" value="Single-stranded right-handed beta-helix, Pectin lyase-like"/>
    <property type="match status" value="2"/>
</dbReference>
<feature type="active site" evidence="9">
    <location>
        <position position="196"/>
    </location>
</feature>
<evidence type="ECO:0000256" key="4">
    <source>
        <dbReference type="ARBA" id="ARBA00022801"/>
    </source>
</evidence>
<evidence type="ECO:0000256" key="6">
    <source>
        <dbReference type="ARBA" id="ARBA00023180"/>
    </source>
</evidence>
<comment type="caution">
    <text evidence="12">The sequence shown here is derived from an EMBL/GenBank/DDBJ whole genome shotgun (WGS) entry which is preliminary data.</text>
</comment>
<evidence type="ECO:0000313" key="12">
    <source>
        <dbReference type="EMBL" id="KAK4778654.1"/>
    </source>
</evidence>
<feature type="domain" description="Pectinesterase catalytic" evidence="11">
    <location>
        <begin position="43"/>
        <end position="334"/>
    </location>
</feature>
<dbReference type="InterPro" id="IPR000070">
    <property type="entry name" value="Pectinesterase_cat"/>
</dbReference>
<dbReference type="EC" id="3.1.1.11" evidence="3 10"/>
<reference evidence="12 13" key="1">
    <citation type="journal article" date="2023" name="Hortic Res">
        <title>Pangenome of water caltrop reveals structural variations and asymmetric subgenome divergence after allopolyploidization.</title>
        <authorList>
            <person name="Zhang X."/>
            <person name="Chen Y."/>
            <person name="Wang L."/>
            <person name="Yuan Y."/>
            <person name="Fang M."/>
            <person name="Shi L."/>
            <person name="Lu R."/>
            <person name="Comes H.P."/>
            <person name="Ma Y."/>
            <person name="Chen Y."/>
            <person name="Huang G."/>
            <person name="Zhou Y."/>
            <person name="Zheng Z."/>
            <person name="Qiu Y."/>
        </authorList>
    </citation>
    <scope>NUCLEOTIDE SEQUENCE [LARGE SCALE GENOMIC DNA]</scope>
    <source>
        <strain evidence="12">F231</strain>
    </source>
</reference>
<evidence type="ECO:0000256" key="1">
    <source>
        <dbReference type="ARBA" id="ARBA00005184"/>
    </source>
</evidence>
<evidence type="ECO:0000256" key="7">
    <source>
        <dbReference type="ARBA" id="ARBA00047928"/>
    </source>
</evidence>
<dbReference type="PROSITE" id="PS00503">
    <property type="entry name" value="PECTINESTERASE_2"/>
    <property type="match status" value="2"/>
</dbReference>
<dbReference type="EMBL" id="JAXQNO010000017">
    <property type="protein sequence ID" value="KAK4778654.1"/>
    <property type="molecule type" value="Genomic_DNA"/>
</dbReference>
<feature type="domain" description="Pectinesterase catalytic" evidence="11">
    <location>
        <begin position="352"/>
        <end position="644"/>
    </location>
</feature>
<name>A0AAN7QT46_TRANT</name>
<feature type="signal peptide" evidence="10">
    <location>
        <begin position="1"/>
        <end position="26"/>
    </location>
</feature>
<keyword evidence="13" id="KW-1185">Reference proteome</keyword>
<dbReference type="Pfam" id="PF01095">
    <property type="entry name" value="Pectinesterase"/>
    <property type="match status" value="2"/>
</dbReference>
<evidence type="ECO:0000256" key="10">
    <source>
        <dbReference type="RuleBase" id="RU000589"/>
    </source>
</evidence>
<dbReference type="Proteomes" id="UP001346149">
    <property type="component" value="Unassembled WGS sequence"/>
</dbReference>
<evidence type="ECO:0000313" key="13">
    <source>
        <dbReference type="Proteomes" id="UP001346149"/>
    </source>
</evidence>
<dbReference type="GO" id="GO:0030599">
    <property type="term" value="F:pectinesterase activity"/>
    <property type="evidence" value="ECO:0007669"/>
    <property type="project" value="UniProtKB-UniRule"/>
</dbReference>
<accession>A0AAN7QT46</accession>
<evidence type="ECO:0000256" key="9">
    <source>
        <dbReference type="PROSITE-ProRule" id="PRU10040"/>
    </source>
</evidence>
<keyword evidence="10" id="KW-0732">Signal</keyword>
<keyword evidence="5 10" id="KW-0063">Aspartyl esterase</keyword>
<evidence type="ECO:0000259" key="11">
    <source>
        <dbReference type="Pfam" id="PF01095"/>
    </source>
</evidence>
<dbReference type="GO" id="GO:0042545">
    <property type="term" value="P:cell wall modification"/>
    <property type="evidence" value="ECO:0007669"/>
    <property type="project" value="UniProtKB-UniRule"/>
</dbReference>
<dbReference type="FunFam" id="2.160.20.10:FF:000013">
    <property type="entry name" value="Pectinesterase"/>
    <property type="match status" value="2"/>
</dbReference>
<protein>
    <recommendedName>
        <fullName evidence="3 10">Pectinesterase</fullName>
        <ecNumber evidence="3 10">3.1.1.11</ecNumber>
    </recommendedName>
</protein>
<dbReference type="PANTHER" id="PTHR31321:SF120">
    <property type="entry name" value="PECTINESTERASE 52-RELATED"/>
    <property type="match status" value="1"/>
</dbReference>
<dbReference type="AlphaFoldDB" id="A0AAN7QT46"/>
<dbReference type="InterPro" id="IPR033131">
    <property type="entry name" value="Pectinesterase_Asp_AS"/>
</dbReference>
<feature type="chain" id="PRO_5042670665" description="Pectinesterase" evidence="10">
    <location>
        <begin position="27"/>
        <end position="660"/>
    </location>
</feature>
<organism evidence="12 13">
    <name type="scientific">Trapa natans</name>
    <name type="common">Water chestnut</name>
    <dbReference type="NCBI Taxonomy" id="22666"/>
    <lineage>
        <taxon>Eukaryota</taxon>
        <taxon>Viridiplantae</taxon>
        <taxon>Streptophyta</taxon>
        <taxon>Embryophyta</taxon>
        <taxon>Tracheophyta</taxon>
        <taxon>Spermatophyta</taxon>
        <taxon>Magnoliopsida</taxon>
        <taxon>eudicotyledons</taxon>
        <taxon>Gunneridae</taxon>
        <taxon>Pentapetalae</taxon>
        <taxon>rosids</taxon>
        <taxon>malvids</taxon>
        <taxon>Myrtales</taxon>
        <taxon>Lythraceae</taxon>
        <taxon>Trapa</taxon>
    </lineage>
</organism>
<feature type="active site" evidence="9">
    <location>
        <position position="505"/>
    </location>
</feature>
<evidence type="ECO:0000256" key="5">
    <source>
        <dbReference type="ARBA" id="ARBA00023085"/>
    </source>
</evidence>
<dbReference type="InterPro" id="IPR011050">
    <property type="entry name" value="Pectin_lyase_fold/virulence"/>
</dbReference>
<dbReference type="PANTHER" id="PTHR31321">
    <property type="entry name" value="ACYL-COA THIOESTER HYDROLASE YBHC-RELATED"/>
    <property type="match status" value="1"/>
</dbReference>
<keyword evidence="4 10" id="KW-0378">Hydrolase</keyword>
<gene>
    <name evidence="12" type="ORF">SAY86_006182</name>
</gene>
<dbReference type="SUPFAM" id="SSF51126">
    <property type="entry name" value="Pectin lyase-like"/>
    <property type="match status" value="2"/>
</dbReference>
<dbReference type="InterPro" id="IPR012334">
    <property type="entry name" value="Pectin_lyas_fold"/>
</dbReference>
<proteinExistence type="inferred from homology"/>